<dbReference type="InterPro" id="IPR001279">
    <property type="entry name" value="Metallo-B-lactamas"/>
</dbReference>
<dbReference type="PANTHER" id="PTHR11203">
    <property type="entry name" value="CLEAVAGE AND POLYADENYLATION SPECIFICITY FACTOR FAMILY MEMBER"/>
    <property type="match status" value="1"/>
</dbReference>
<dbReference type="AlphaFoldDB" id="A0A7W8D4A8"/>
<dbReference type="EMBL" id="JACHHP010000001">
    <property type="protein sequence ID" value="MBB5206520.1"/>
    <property type="molecule type" value="Genomic_DNA"/>
</dbReference>
<dbReference type="RefSeq" id="WP_246387441.1">
    <property type="nucleotide sequence ID" value="NZ_JACHHP010000001.1"/>
</dbReference>
<sequence length="453" mass="48655">MSLTLRFLGAAETVTGSRYLLCDGERQVLVDCGLFQGYKSLRLRNREDPGFDPAHIAAVILTHAHLDHSGWLPRLHALGFDGPIYCTPSTLALCRILLPDAGRLQEEDARYANAHGFSKHRPALPLFTEADALRVLARFRTVDFGDTFGPTPALTARLSQAGHLLGAASVHLAGAGTSVLFSGDLGRQNDPIMPPPAAPPAADHVVIESTYGNRVHTDVPPDDEIAGIVAATAARAGSVIIPSFAVGRAQALLLILARLMRQQRIPRLPAFLDSPMAIDATAIYLAHRGEHRLDDDDCRAIQGVATMIHTADESRQLNRRDGPMIVVAASGMATGGRVLHHLRARGGDPRNAIVLCGYQAGGTRGAQLANGERTLRIHGQDVEIRAQVHQIASLSAHADAPALAAWLQRLPAPPRRVFVTHGEPDAADALRRRIGHWPGWSATVPRHGDEAVL</sequence>
<dbReference type="SMART" id="SM01027">
    <property type="entry name" value="Beta-Casp"/>
    <property type="match status" value="1"/>
</dbReference>
<evidence type="ECO:0000256" key="1">
    <source>
        <dbReference type="ARBA" id="ARBA00022801"/>
    </source>
</evidence>
<keyword evidence="5" id="KW-1185">Reference proteome</keyword>
<dbReference type="Pfam" id="PF07521">
    <property type="entry name" value="RMMBL"/>
    <property type="match status" value="1"/>
</dbReference>
<dbReference type="GO" id="GO:0016787">
    <property type="term" value="F:hydrolase activity"/>
    <property type="evidence" value="ECO:0007669"/>
    <property type="project" value="UniProtKB-KW"/>
</dbReference>
<accession>A0A7W8D4A8</accession>
<dbReference type="CDD" id="cd16295">
    <property type="entry name" value="TTHA0252-CPSF-like_MBL-fold"/>
    <property type="match status" value="1"/>
</dbReference>
<evidence type="ECO:0000313" key="4">
    <source>
        <dbReference type="EMBL" id="MBB5206520.1"/>
    </source>
</evidence>
<feature type="domain" description="Metallo-beta-lactamase" evidence="2">
    <location>
        <begin position="15"/>
        <end position="244"/>
    </location>
</feature>
<dbReference type="SMART" id="SM00849">
    <property type="entry name" value="Lactamase_B"/>
    <property type="match status" value="1"/>
</dbReference>
<evidence type="ECO:0000259" key="3">
    <source>
        <dbReference type="SMART" id="SM01027"/>
    </source>
</evidence>
<dbReference type="InterPro" id="IPR011108">
    <property type="entry name" value="RMMBL"/>
</dbReference>
<dbReference type="InterPro" id="IPR050698">
    <property type="entry name" value="MBL"/>
</dbReference>
<dbReference type="Gene3D" id="3.60.15.10">
    <property type="entry name" value="Ribonuclease Z/Hydroxyacylglutathione hydrolase-like"/>
    <property type="match status" value="1"/>
</dbReference>
<dbReference type="InterPro" id="IPR036866">
    <property type="entry name" value="RibonucZ/Hydroxyglut_hydro"/>
</dbReference>
<dbReference type="PANTHER" id="PTHR11203:SF37">
    <property type="entry name" value="INTEGRATOR COMPLEX SUBUNIT 11"/>
    <property type="match status" value="1"/>
</dbReference>
<dbReference type="Gene3D" id="3.40.50.10890">
    <property type="match status" value="1"/>
</dbReference>
<dbReference type="Pfam" id="PF00753">
    <property type="entry name" value="Lactamase_B"/>
    <property type="match status" value="1"/>
</dbReference>
<dbReference type="SUPFAM" id="SSF56281">
    <property type="entry name" value="Metallo-hydrolase/oxidoreductase"/>
    <property type="match status" value="1"/>
</dbReference>
<reference evidence="4 5" key="1">
    <citation type="submission" date="2020-08" db="EMBL/GenBank/DDBJ databases">
        <title>Genomic Encyclopedia of Type Strains, Phase IV (KMG-IV): sequencing the most valuable type-strain genomes for metagenomic binning, comparative biology and taxonomic classification.</title>
        <authorList>
            <person name="Goeker M."/>
        </authorList>
    </citation>
    <scope>NUCLEOTIDE SEQUENCE [LARGE SCALE GENOMIC DNA]</scope>
    <source>
        <strain evidence="4 5">DSM 24163</strain>
    </source>
</reference>
<comment type="caution">
    <text evidence="4">The sequence shown here is derived from an EMBL/GenBank/DDBJ whole genome shotgun (WGS) entry which is preliminary data.</text>
</comment>
<gene>
    <name evidence="4" type="ORF">HNQ52_000036</name>
</gene>
<dbReference type="InterPro" id="IPR022712">
    <property type="entry name" value="Beta_Casp"/>
</dbReference>
<proteinExistence type="predicted"/>
<name>A0A7W8D4A8_9GAMM</name>
<organism evidence="4 5">
    <name type="scientific">Chiayiivirga flava</name>
    <dbReference type="NCBI Taxonomy" id="659595"/>
    <lineage>
        <taxon>Bacteria</taxon>
        <taxon>Pseudomonadati</taxon>
        <taxon>Pseudomonadota</taxon>
        <taxon>Gammaproteobacteria</taxon>
        <taxon>Lysobacterales</taxon>
        <taxon>Lysobacteraceae</taxon>
        <taxon>Chiayiivirga</taxon>
    </lineage>
</organism>
<dbReference type="Proteomes" id="UP000521199">
    <property type="component" value="Unassembled WGS sequence"/>
</dbReference>
<protein>
    <submittedName>
        <fullName evidence="4">Metallo-beta-lactamase family protein</fullName>
    </submittedName>
</protein>
<evidence type="ECO:0000313" key="5">
    <source>
        <dbReference type="Proteomes" id="UP000521199"/>
    </source>
</evidence>
<feature type="domain" description="Beta-Casp" evidence="3">
    <location>
        <begin position="249"/>
        <end position="368"/>
    </location>
</feature>
<evidence type="ECO:0000259" key="2">
    <source>
        <dbReference type="SMART" id="SM00849"/>
    </source>
</evidence>
<dbReference type="GO" id="GO:0004521">
    <property type="term" value="F:RNA endonuclease activity"/>
    <property type="evidence" value="ECO:0007669"/>
    <property type="project" value="TreeGrafter"/>
</dbReference>
<dbReference type="Pfam" id="PF10996">
    <property type="entry name" value="Beta-Casp"/>
    <property type="match status" value="1"/>
</dbReference>
<keyword evidence="1" id="KW-0378">Hydrolase</keyword>